<reference evidence="2" key="1">
    <citation type="journal article" date="2020" name="Nature">
        <title>Giant virus diversity and host interactions through global metagenomics.</title>
        <authorList>
            <person name="Schulz F."/>
            <person name="Roux S."/>
            <person name="Paez-Espino D."/>
            <person name="Jungbluth S."/>
            <person name="Walsh D.A."/>
            <person name="Denef V.J."/>
            <person name="McMahon K.D."/>
            <person name="Konstantinidis K.T."/>
            <person name="Eloe-Fadrosh E.A."/>
            <person name="Kyrpides N.C."/>
            <person name="Woyke T."/>
        </authorList>
    </citation>
    <scope>NUCLEOTIDE SEQUENCE</scope>
    <source>
        <strain evidence="2">GVMAG-M-3300023179-71</strain>
    </source>
</reference>
<protein>
    <submittedName>
        <fullName evidence="2">Uncharacterized protein</fullName>
    </submittedName>
</protein>
<proteinExistence type="predicted"/>
<evidence type="ECO:0000313" key="2">
    <source>
        <dbReference type="EMBL" id="QHT75931.1"/>
    </source>
</evidence>
<feature type="compositionally biased region" description="Polar residues" evidence="1">
    <location>
        <begin position="84"/>
        <end position="103"/>
    </location>
</feature>
<organism evidence="2">
    <name type="scientific">viral metagenome</name>
    <dbReference type="NCBI Taxonomy" id="1070528"/>
    <lineage>
        <taxon>unclassified sequences</taxon>
        <taxon>metagenomes</taxon>
        <taxon>organismal metagenomes</taxon>
    </lineage>
</organism>
<feature type="region of interest" description="Disordered" evidence="1">
    <location>
        <begin position="32"/>
        <end position="104"/>
    </location>
</feature>
<accession>A0A6C0H5U1</accession>
<dbReference type="AlphaFoldDB" id="A0A6C0H5U1"/>
<evidence type="ECO:0000256" key="1">
    <source>
        <dbReference type="SAM" id="MobiDB-lite"/>
    </source>
</evidence>
<sequence>MKAMVTTGYPNGGNSPYTAAQLTQQTNASKANQLAKIGGKTKKTKRQKRRIKKSRKKRKNRKKGGSIVVPTVQTLYTDRGVGDQSVNGNITSLTKTSGTMNENSKYDACIGKDASCTMALK</sequence>
<name>A0A6C0H5U1_9ZZZZ</name>
<feature type="compositionally biased region" description="Basic residues" evidence="1">
    <location>
        <begin position="39"/>
        <end position="64"/>
    </location>
</feature>
<dbReference type="EMBL" id="MN739884">
    <property type="protein sequence ID" value="QHT75931.1"/>
    <property type="molecule type" value="Genomic_DNA"/>
</dbReference>